<dbReference type="Proteomes" id="UP000562254">
    <property type="component" value="Unassembled WGS sequence"/>
</dbReference>
<comment type="similarity">
    <text evidence="2">Belongs to the TerC family.</text>
</comment>
<proteinExistence type="inferred from homology"/>
<evidence type="ECO:0000256" key="6">
    <source>
        <dbReference type="SAM" id="Phobius"/>
    </source>
</evidence>
<reference evidence="7 8" key="1">
    <citation type="submission" date="2020-08" db="EMBL/GenBank/DDBJ databases">
        <title>Genomic Encyclopedia of Type Strains, Phase IV (KMG-IV): sequencing the most valuable type-strain genomes for metagenomic binning, comparative biology and taxonomic classification.</title>
        <authorList>
            <person name="Goeker M."/>
        </authorList>
    </citation>
    <scope>NUCLEOTIDE SEQUENCE [LARGE SCALE GENOMIC DNA]</scope>
    <source>
        <strain evidence="7 8">DSM 25895</strain>
    </source>
</reference>
<dbReference type="InterPro" id="IPR022301">
    <property type="entry name" value="Integral_membrane_YjbE"/>
</dbReference>
<feature type="transmembrane region" description="Helical" evidence="6">
    <location>
        <begin position="210"/>
        <end position="227"/>
    </location>
</feature>
<dbReference type="EMBL" id="JACIJE010000003">
    <property type="protein sequence ID" value="MBB5689448.1"/>
    <property type="molecule type" value="Genomic_DNA"/>
</dbReference>
<evidence type="ECO:0000256" key="3">
    <source>
        <dbReference type="ARBA" id="ARBA00022692"/>
    </source>
</evidence>
<protein>
    <submittedName>
        <fullName evidence="7">YjbE family integral membrane protein</fullName>
    </submittedName>
</protein>
<comment type="caution">
    <text evidence="7">The sequence shown here is derived from an EMBL/GenBank/DDBJ whole genome shotgun (WGS) entry which is preliminary data.</text>
</comment>
<feature type="transmembrane region" description="Helical" evidence="6">
    <location>
        <begin position="12"/>
        <end position="33"/>
    </location>
</feature>
<evidence type="ECO:0000256" key="1">
    <source>
        <dbReference type="ARBA" id="ARBA00004141"/>
    </source>
</evidence>
<evidence type="ECO:0000256" key="5">
    <source>
        <dbReference type="ARBA" id="ARBA00023136"/>
    </source>
</evidence>
<keyword evidence="3 6" id="KW-0812">Transmembrane</keyword>
<dbReference type="PANTHER" id="PTHR30238:SF4">
    <property type="entry name" value="SLL1022 PROTEIN"/>
    <property type="match status" value="1"/>
</dbReference>
<feature type="transmembrane region" description="Helical" evidence="6">
    <location>
        <begin position="180"/>
        <end position="198"/>
    </location>
</feature>
<feature type="transmembrane region" description="Helical" evidence="6">
    <location>
        <begin position="233"/>
        <end position="257"/>
    </location>
</feature>
<dbReference type="RefSeq" id="WP_184483248.1">
    <property type="nucleotide sequence ID" value="NZ_JAAEDJ010000143.1"/>
</dbReference>
<dbReference type="InterPro" id="IPR005496">
    <property type="entry name" value="Integral_membrane_TerC"/>
</dbReference>
<evidence type="ECO:0000313" key="8">
    <source>
        <dbReference type="Proteomes" id="UP000562254"/>
    </source>
</evidence>
<dbReference type="Pfam" id="PF03741">
    <property type="entry name" value="TerC"/>
    <property type="match status" value="1"/>
</dbReference>
<evidence type="ECO:0000256" key="2">
    <source>
        <dbReference type="ARBA" id="ARBA00007511"/>
    </source>
</evidence>
<keyword evidence="5 6" id="KW-0472">Membrane</keyword>
<gene>
    <name evidence="7" type="ORF">FHS88_001573</name>
</gene>
<evidence type="ECO:0000256" key="4">
    <source>
        <dbReference type="ARBA" id="ARBA00022989"/>
    </source>
</evidence>
<name>A0A840XLN8_9PROT</name>
<dbReference type="PANTHER" id="PTHR30238">
    <property type="entry name" value="MEMBRANE BOUND PREDICTED REDOX MODULATOR"/>
    <property type="match status" value="1"/>
</dbReference>
<evidence type="ECO:0000313" key="7">
    <source>
        <dbReference type="EMBL" id="MBB5689448.1"/>
    </source>
</evidence>
<dbReference type="AlphaFoldDB" id="A0A840XLN8"/>
<dbReference type="GO" id="GO:0016020">
    <property type="term" value="C:membrane"/>
    <property type="evidence" value="ECO:0007669"/>
    <property type="project" value="UniProtKB-SubCell"/>
</dbReference>
<feature type="transmembrane region" description="Helical" evidence="6">
    <location>
        <begin position="67"/>
        <end position="86"/>
    </location>
</feature>
<keyword evidence="4 6" id="KW-1133">Transmembrane helix</keyword>
<accession>A0A840XLN8</accession>
<keyword evidence="8" id="KW-1185">Reference proteome</keyword>
<comment type="subcellular location">
    <subcellularLocation>
        <location evidence="1">Membrane</location>
        <topology evidence="1">Multi-pass membrane protein</topology>
    </subcellularLocation>
</comment>
<feature type="transmembrane region" description="Helical" evidence="6">
    <location>
        <begin position="45"/>
        <end position="61"/>
    </location>
</feature>
<sequence>MLELLPEWLQPLAMVLFIDVVLAGDNAVVVGMAAAGLPDDQRRRAIIWGIGAATVLRIAFASVTVQLLQVVGIVLAGGVLLLWVCWKMYRELREGGGHDEAEAAAPDGEADAAAAPRKTLRQAITQIVVADVSMSLDNVLAVAGAAKEHPIILAIGLAISVVLMGVAASFIARLLDQHRWIGWFGLLIILYVALKMIYEGTHQVAHAVPEAYAYLFLPLGFLVPAIAGVFPVWLWVLASVLQVALYSAIAAAVGGAVRDATRRGAA</sequence>
<feature type="transmembrane region" description="Helical" evidence="6">
    <location>
        <begin position="151"/>
        <end position="174"/>
    </location>
</feature>
<organism evidence="7 8">
    <name type="scientific">Neoroseomonas alkaliterrae</name>
    <dbReference type="NCBI Taxonomy" id="1452450"/>
    <lineage>
        <taxon>Bacteria</taxon>
        <taxon>Pseudomonadati</taxon>
        <taxon>Pseudomonadota</taxon>
        <taxon>Alphaproteobacteria</taxon>
        <taxon>Acetobacterales</taxon>
        <taxon>Acetobacteraceae</taxon>
        <taxon>Neoroseomonas</taxon>
    </lineage>
</organism>
<dbReference type="NCBIfam" id="TIGR03717">
    <property type="entry name" value="R_switched_YjbE"/>
    <property type="match status" value="1"/>
</dbReference>